<dbReference type="InterPro" id="IPR034660">
    <property type="entry name" value="DinB/YfiT-like"/>
</dbReference>
<evidence type="ECO:0000313" key="4">
    <source>
        <dbReference type="Proteomes" id="UP001589610"/>
    </source>
</evidence>
<dbReference type="NCBIfam" id="TIGR03086">
    <property type="entry name" value="TIGR03086 family metal-binding protein"/>
    <property type="match status" value="1"/>
</dbReference>
<protein>
    <submittedName>
        <fullName evidence="3">TIGR03086 family metal-binding protein</fullName>
    </submittedName>
</protein>
<evidence type="ECO:0000313" key="3">
    <source>
        <dbReference type="EMBL" id="MFB9680299.1"/>
    </source>
</evidence>
<feature type="domain" description="Mycothiol-dependent maleylpyruvate isomerase metal-binding" evidence="2">
    <location>
        <begin position="10"/>
        <end position="131"/>
    </location>
</feature>
<comment type="caution">
    <text evidence="3">The sequence shown here is derived from an EMBL/GenBank/DDBJ whole genome shotgun (WGS) entry which is preliminary data.</text>
</comment>
<gene>
    <name evidence="3" type="ORF">ACFFRH_32890</name>
</gene>
<dbReference type="NCBIfam" id="TIGR03083">
    <property type="entry name" value="maleylpyruvate isomerase family mycothiol-dependent enzyme"/>
    <property type="match status" value="1"/>
</dbReference>
<reference evidence="3 4" key="1">
    <citation type="submission" date="2024-09" db="EMBL/GenBank/DDBJ databases">
        <authorList>
            <person name="Sun Q."/>
            <person name="Mori K."/>
        </authorList>
    </citation>
    <scope>NUCLEOTIDE SEQUENCE [LARGE SCALE GENOMIC DNA]</scope>
    <source>
        <strain evidence="3 4">JCM 3028</strain>
    </source>
</reference>
<feature type="compositionally biased region" description="Low complexity" evidence="1">
    <location>
        <begin position="190"/>
        <end position="199"/>
    </location>
</feature>
<dbReference type="Proteomes" id="UP001589610">
    <property type="component" value="Unassembled WGS sequence"/>
</dbReference>
<dbReference type="InterPro" id="IPR024344">
    <property type="entry name" value="MDMPI_metal-binding"/>
</dbReference>
<accession>A0ABV5TME7</accession>
<dbReference type="SUPFAM" id="SSF109854">
    <property type="entry name" value="DinB/YfiT-like putative metalloenzymes"/>
    <property type="match status" value="1"/>
</dbReference>
<dbReference type="Gene3D" id="1.20.120.450">
    <property type="entry name" value="dinb family like domain"/>
    <property type="match status" value="1"/>
</dbReference>
<name>A0ABV5TME7_9ACTN</name>
<feature type="region of interest" description="Disordered" evidence="1">
    <location>
        <begin position="158"/>
        <end position="199"/>
    </location>
</feature>
<evidence type="ECO:0000259" key="2">
    <source>
        <dbReference type="Pfam" id="PF11716"/>
    </source>
</evidence>
<dbReference type="InterPro" id="IPR017520">
    <property type="entry name" value="CHP03086"/>
</dbReference>
<dbReference type="Pfam" id="PF11716">
    <property type="entry name" value="MDMPI_N"/>
    <property type="match status" value="1"/>
</dbReference>
<evidence type="ECO:0000256" key="1">
    <source>
        <dbReference type="SAM" id="MobiDB-lite"/>
    </source>
</evidence>
<organism evidence="3 4">
    <name type="scientific">Streptosporangium vulgare</name>
    <dbReference type="NCBI Taxonomy" id="46190"/>
    <lineage>
        <taxon>Bacteria</taxon>
        <taxon>Bacillati</taxon>
        <taxon>Actinomycetota</taxon>
        <taxon>Actinomycetes</taxon>
        <taxon>Streptosporangiales</taxon>
        <taxon>Streptosporangiaceae</taxon>
        <taxon>Streptosporangium</taxon>
    </lineage>
</organism>
<feature type="compositionally biased region" description="Acidic residues" evidence="1">
    <location>
        <begin position="176"/>
        <end position="189"/>
    </location>
</feature>
<keyword evidence="4" id="KW-1185">Reference proteome</keyword>
<dbReference type="EMBL" id="JBHMBS010000022">
    <property type="protein sequence ID" value="MFB9680299.1"/>
    <property type="molecule type" value="Genomic_DNA"/>
</dbReference>
<dbReference type="InterPro" id="IPR017517">
    <property type="entry name" value="Maleyloyr_isom"/>
</dbReference>
<dbReference type="RefSeq" id="WP_344749062.1">
    <property type="nucleotide sequence ID" value="NZ_BAAAWW010000180.1"/>
</dbReference>
<proteinExistence type="predicted"/>
<sequence>MTIDIPEAYRRALDDFGALVHRVGLDQWENPTPCVDWDVHALVNHVVGENLWAPVLLAGGTSAEVGDAFEGDLLGDDPIKAFDTSAVPAIQAAADVHALDRLVHLPFGDVPGREYVTELFADALIHTWDLARAIGADERLDPELVEACTAWFSHAEPGHRQAEAVGEPPEAPSDSDGSDGSDGSDESDTADGITAGAGTDAQARLLASWGRRA</sequence>